<reference evidence="1 2" key="1">
    <citation type="submission" date="2017-04" db="EMBL/GenBank/DDBJ databases">
        <authorList>
            <person name="Afonso C.L."/>
            <person name="Miller P.J."/>
            <person name="Scott M.A."/>
            <person name="Spackman E."/>
            <person name="Goraichik I."/>
            <person name="Dimitrov K.M."/>
            <person name="Suarez D.L."/>
            <person name="Swayne D.E."/>
        </authorList>
    </citation>
    <scope>NUCLEOTIDE SEQUENCE [LARGE SCALE GENOMIC DNA]</scope>
    <source>
        <strain evidence="1 2">DSM 22418</strain>
    </source>
</reference>
<organism evidence="1 2">
    <name type="scientific">Sphingobacterium psychroaquaticum</name>
    <dbReference type="NCBI Taxonomy" id="561061"/>
    <lineage>
        <taxon>Bacteria</taxon>
        <taxon>Pseudomonadati</taxon>
        <taxon>Bacteroidota</taxon>
        <taxon>Sphingobacteriia</taxon>
        <taxon>Sphingobacteriales</taxon>
        <taxon>Sphingobacteriaceae</taxon>
        <taxon>Sphingobacterium</taxon>
    </lineage>
</organism>
<protein>
    <recommendedName>
        <fullName evidence="3">Tetratricopeptide repeat-containing protein</fullName>
    </recommendedName>
</protein>
<name>A0A1X7K6Y1_9SPHI</name>
<dbReference type="AlphaFoldDB" id="A0A1X7K6Y1"/>
<gene>
    <name evidence="1" type="ORF">SAMN05660862_2591</name>
</gene>
<dbReference type="RefSeq" id="WP_085473318.1">
    <property type="nucleotide sequence ID" value="NZ_FXAU01000004.1"/>
</dbReference>
<dbReference type="OrthoDB" id="594666at2"/>
<dbReference type="Proteomes" id="UP000192980">
    <property type="component" value="Unassembled WGS sequence"/>
</dbReference>
<dbReference type="STRING" id="561061.SAMN05660862_2591"/>
<proteinExistence type="predicted"/>
<dbReference type="EMBL" id="FXAU01000004">
    <property type="protein sequence ID" value="SMG36128.1"/>
    <property type="molecule type" value="Genomic_DNA"/>
</dbReference>
<keyword evidence="2" id="KW-1185">Reference proteome</keyword>
<accession>A0A1X7K6Y1</accession>
<evidence type="ECO:0000313" key="2">
    <source>
        <dbReference type="Proteomes" id="UP000192980"/>
    </source>
</evidence>
<evidence type="ECO:0000313" key="1">
    <source>
        <dbReference type="EMBL" id="SMG36128.1"/>
    </source>
</evidence>
<sequence>MESSSLSLAQAYHQALVDPKGLTTADFNRLLSKFPYSQPLHFAYERRRFLLGELDSLDGKAILMANNPSWLYDYVQLPVQDVPSIEVVDDDYVPFEDLSLQTLEEEIVDSSAVTKEIVEEEVVEVGADETTVVEEEIIPEEAVVVEESQAAIEEREDEAELKNLVIEGIGGGDYFALHAREEKQKAEAAEVVETKQPEIDEEPEDVSLYNDDLMPYSFRWWLHKTRLEYADTYQPFVFSNSEKTEKMPFDPAKLDKLVLDQQIRQNIIHFQDPEDKLSEEIKQRVVQVVEKKKSSEVIERFIREEPQIQPPSVDHLNTENKARKSSEEQFNFVTETLATIYANQAMYVKAIEVYKKLILKYPEKKSYFATRIKELEEKLY</sequence>
<evidence type="ECO:0008006" key="3">
    <source>
        <dbReference type="Google" id="ProtNLM"/>
    </source>
</evidence>